<comment type="caution">
    <text evidence="2">The sequence shown here is derived from an EMBL/GenBank/DDBJ whole genome shotgun (WGS) entry which is preliminary data.</text>
</comment>
<keyword evidence="3" id="KW-1185">Reference proteome</keyword>
<sequence length="109" mass="11883">MSKNSGNTLAAILVGVAVGAGLGILYAPDKGSKTRKKVKDGFDDAKSDLHHKLDSVTSEFSKKLNAAKFDLEDTYQDLVSNMSHKTEDVISFLENKLSDLKKLNAKLQK</sequence>
<evidence type="ECO:0000313" key="2">
    <source>
        <dbReference type="EMBL" id="MCK8140487.1"/>
    </source>
</evidence>
<dbReference type="Pfam" id="PF12732">
    <property type="entry name" value="YtxH"/>
    <property type="match status" value="1"/>
</dbReference>
<keyword evidence="1" id="KW-1133">Transmembrane helix</keyword>
<dbReference type="AlphaFoldDB" id="A0A9X1XV72"/>
<feature type="transmembrane region" description="Helical" evidence="1">
    <location>
        <begin position="6"/>
        <end position="27"/>
    </location>
</feature>
<evidence type="ECO:0000256" key="1">
    <source>
        <dbReference type="SAM" id="Phobius"/>
    </source>
</evidence>
<keyword evidence="1" id="KW-0472">Membrane</keyword>
<dbReference type="InterPro" id="IPR052928">
    <property type="entry name" value="Desiccation-related_membrane"/>
</dbReference>
<dbReference type="InterPro" id="IPR024623">
    <property type="entry name" value="YtxH"/>
</dbReference>
<dbReference type="PANTHER" id="PTHR35792">
    <property type="entry name" value="GENERAL STRESS PROTEIN"/>
    <property type="match status" value="1"/>
</dbReference>
<organism evidence="2 3">
    <name type="scientific">Flavobacterium pygoscelis</name>
    <dbReference type="NCBI Taxonomy" id="2893176"/>
    <lineage>
        <taxon>Bacteria</taxon>
        <taxon>Pseudomonadati</taxon>
        <taxon>Bacteroidota</taxon>
        <taxon>Flavobacteriia</taxon>
        <taxon>Flavobacteriales</taxon>
        <taxon>Flavobacteriaceae</taxon>
        <taxon>Flavobacterium</taxon>
    </lineage>
</organism>
<reference evidence="2" key="1">
    <citation type="submission" date="2022-04" db="EMBL/GenBank/DDBJ databases">
        <title>Flavobacterium pygoscelis sp. nov. isolated from Chinstrap chick (Pygoscelis antarcticus).</title>
        <authorList>
            <person name="Irgang R."/>
            <person name="Poblete-Morales M."/>
            <person name="Avendano-Herrera R."/>
        </authorList>
    </citation>
    <scope>NUCLEOTIDE SEQUENCE</scope>
    <source>
        <strain evidence="2">I-SCBP12n</strain>
    </source>
</reference>
<gene>
    <name evidence="2" type="ORF">MW871_01135</name>
</gene>
<dbReference type="Proteomes" id="UP001139260">
    <property type="component" value="Unassembled WGS sequence"/>
</dbReference>
<dbReference type="EMBL" id="JALNUB010000001">
    <property type="protein sequence ID" value="MCK8140487.1"/>
    <property type="molecule type" value="Genomic_DNA"/>
</dbReference>
<accession>A0A9X1XV72</accession>
<name>A0A9X1XV72_9FLAO</name>
<proteinExistence type="predicted"/>
<protein>
    <submittedName>
        <fullName evidence="2">YtxH domain-containing protein</fullName>
    </submittedName>
</protein>
<keyword evidence="1" id="KW-0812">Transmembrane</keyword>
<dbReference type="RefSeq" id="WP_248427276.1">
    <property type="nucleotide sequence ID" value="NZ_JALNUB010000001.1"/>
</dbReference>
<evidence type="ECO:0000313" key="3">
    <source>
        <dbReference type="Proteomes" id="UP001139260"/>
    </source>
</evidence>
<dbReference type="PANTHER" id="PTHR35792:SF2">
    <property type="entry name" value="GENERAL STRESS PROTEIN"/>
    <property type="match status" value="1"/>
</dbReference>